<protein>
    <submittedName>
        <fullName evidence="3">Sialate O-acetylesterase</fullName>
    </submittedName>
</protein>
<dbReference type="PANTHER" id="PTHR22901">
    <property type="entry name" value="SIALATE O-ACETYLESTERASE"/>
    <property type="match status" value="1"/>
</dbReference>
<dbReference type="Gene3D" id="3.40.50.1110">
    <property type="entry name" value="SGNH hydrolase"/>
    <property type="match status" value="1"/>
</dbReference>
<gene>
    <name evidence="3" type="ORF">ACFSYS_07370</name>
</gene>
<dbReference type="RefSeq" id="WP_251740453.1">
    <property type="nucleotide sequence ID" value="NZ_JBHUOJ010000015.1"/>
</dbReference>
<dbReference type="InterPro" id="IPR039329">
    <property type="entry name" value="SIAE"/>
</dbReference>
<comment type="caution">
    <text evidence="3">The sequence shown here is derived from an EMBL/GenBank/DDBJ whole genome shotgun (WGS) entry which is preliminary data.</text>
</comment>
<keyword evidence="1" id="KW-0378">Hydrolase</keyword>
<dbReference type="InterPro" id="IPR036514">
    <property type="entry name" value="SGNH_hydro_sf"/>
</dbReference>
<dbReference type="SUPFAM" id="SSF52266">
    <property type="entry name" value="SGNH hydrolase"/>
    <property type="match status" value="1"/>
</dbReference>
<evidence type="ECO:0000256" key="1">
    <source>
        <dbReference type="ARBA" id="ARBA00022801"/>
    </source>
</evidence>
<keyword evidence="4" id="KW-1185">Reference proteome</keyword>
<name>A0ABW5X1Y8_9FLAO</name>
<proteinExistence type="predicted"/>
<dbReference type="Pfam" id="PF03629">
    <property type="entry name" value="SASA"/>
    <property type="match status" value="1"/>
</dbReference>
<evidence type="ECO:0000259" key="2">
    <source>
        <dbReference type="Pfam" id="PF03629"/>
    </source>
</evidence>
<feature type="domain" description="Sialate O-acetylesterase" evidence="2">
    <location>
        <begin position="101"/>
        <end position="353"/>
    </location>
</feature>
<accession>A0ABW5X1Y8</accession>
<evidence type="ECO:0000313" key="3">
    <source>
        <dbReference type="EMBL" id="MFD2833106.1"/>
    </source>
</evidence>
<dbReference type="InterPro" id="IPR005181">
    <property type="entry name" value="SASA"/>
</dbReference>
<reference evidence="4" key="1">
    <citation type="journal article" date="2019" name="Int. J. Syst. Evol. Microbiol.">
        <title>The Global Catalogue of Microorganisms (GCM) 10K type strain sequencing project: providing services to taxonomists for standard genome sequencing and annotation.</title>
        <authorList>
            <consortium name="The Broad Institute Genomics Platform"/>
            <consortium name="The Broad Institute Genome Sequencing Center for Infectious Disease"/>
            <person name="Wu L."/>
            <person name="Ma J."/>
        </authorList>
    </citation>
    <scope>NUCLEOTIDE SEQUENCE [LARGE SCALE GENOMIC DNA]</scope>
    <source>
        <strain evidence="4">KCTC 52925</strain>
    </source>
</reference>
<organism evidence="3 4">
    <name type="scientific">Christiangramia antarctica</name>
    <dbReference type="NCBI Taxonomy" id="2058158"/>
    <lineage>
        <taxon>Bacteria</taxon>
        <taxon>Pseudomonadati</taxon>
        <taxon>Bacteroidota</taxon>
        <taxon>Flavobacteriia</taxon>
        <taxon>Flavobacteriales</taxon>
        <taxon>Flavobacteriaceae</taxon>
        <taxon>Christiangramia</taxon>
    </lineage>
</organism>
<dbReference type="PANTHER" id="PTHR22901:SF0">
    <property type="entry name" value="SIALATE O-ACETYLESTERASE"/>
    <property type="match status" value="1"/>
</dbReference>
<dbReference type="Proteomes" id="UP001597438">
    <property type="component" value="Unassembled WGS sequence"/>
</dbReference>
<dbReference type="EMBL" id="JBHUOJ010000015">
    <property type="protein sequence ID" value="MFD2833106.1"/>
    <property type="molecule type" value="Genomic_DNA"/>
</dbReference>
<sequence length="468" mass="52550">MNKNFFYVLFFLGLMGHSQQLPQFFSDNMVLQQNDTVPIWGLDKPGQKIQITTSWEYKVATKTNEKGEWRVMLPTKEAGGPYNIYIQGSNLDTIHNILLGEVWLAAGQSNMNIPLKGYRNTPIDGALDALSNADHHEIRFFRVNRNPTLRPASDMSGEWKISSPENAMEFSAVAYFFADQLRDKLDVPIGIITSSWGGSKVQAWLGEDSATKFSELIIPKVLGDSGKDKRTTPTSLYNGMISPLQDYAIKGFLWYQGESDRETTNYKELFVELIDSWRLQWHDSKLPFYFVQIAPFSYDALNPVPGGDAARVREAQLQTYLSVSGTGMVVTMDVGDCQDVHPSQKKVVGDRLAYWALADTYQILIPYQSPIFKKAVLQKKTGEVKVYFNYAASGFIRQKNLKGFYLSDDGKKFKTAKARISDDGNVLLSIDGLQPRFLSYGYGDCVETGLKNTYGLPAAPFKASVLVE</sequence>
<evidence type="ECO:0000313" key="4">
    <source>
        <dbReference type="Proteomes" id="UP001597438"/>
    </source>
</evidence>